<dbReference type="GO" id="GO:0004602">
    <property type="term" value="F:glutathione peroxidase activity"/>
    <property type="evidence" value="ECO:0007669"/>
    <property type="project" value="TreeGrafter"/>
</dbReference>
<dbReference type="InterPro" id="IPR036249">
    <property type="entry name" value="Thioredoxin-like_sf"/>
</dbReference>
<feature type="domain" description="DSBA-like thioredoxin" evidence="6">
    <location>
        <begin position="6"/>
        <end position="207"/>
    </location>
</feature>
<evidence type="ECO:0000256" key="4">
    <source>
        <dbReference type="PIRNR" id="PIRNR006386"/>
    </source>
</evidence>
<proteinExistence type="inferred from homology"/>
<dbReference type="PANTHER" id="PTHR42943">
    <property type="entry name" value="GLUTATHIONE S-TRANSFERASE KAPPA"/>
    <property type="match status" value="1"/>
</dbReference>
<sequence>MGKGGQIDLYIDCNSPWSWYAYTHLRRNRQALKAYDVDVIVNPIFLGGLNVGSGNKPPWTLPAKAKYGSFDGPRATKYFKMPAVKPPPFFPIMSLLPMRCMLFAKDHYPYQQYEDCFGELWQMLWVEHQDVSKPEIMLKCLERHFKKDDAEKILKGGTDPKYKKMLTDETAMLVEKGAFGAPWHQVTNKHGVEEPFFGSDRYHFMWQFLDVSFQDIAILPPAAQSESKL</sequence>
<evidence type="ECO:0000259" key="6">
    <source>
        <dbReference type="Pfam" id="PF01323"/>
    </source>
</evidence>
<dbReference type="Pfam" id="PF01323">
    <property type="entry name" value="DSBA"/>
    <property type="match status" value="1"/>
</dbReference>
<keyword evidence="8" id="KW-1185">Reference proteome</keyword>
<evidence type="ECO:0000313" key="8">
    <source>
        <dbReference type="Proteomes" id="UP000660729"/>
    </source>
</evidence>
<dbReference type="Proteomes" id="UP000660729">
    <property type="component" value="Unassembled WGS sequence"/>
</dbReference>
<dbReference type="SUPFAM" id="SSF52833">
    <property type="entry name" value="Thioredoxin-like"/>
    <property type="match status" value="1"/>
</dbReference>
<comment type="similarity">
    <text evidence="1 4">Belongs to the GST superfamily. Kappa family.</text>
</comment>
<name>A0A8H6RIX4_9PEZI</name>
<dbReference type="AlphaFoldDB" id="A0A8H6RIX4"/>
<evidence type="ECO:0000313" key="7">
    <source>
        <dbReference type="EMBL" id="KAF7191723.1"/>
    </source>
</evidence>
<accession>A0A8H6RIX4</accession>
<dbReference type="GO" id="GO:0004364">
    <property type="term" value="F:glutathione transferase activity"/>
    <property type="evidence" value="ECO:0007669"/>
    <property type="project" value="UniProtKB-UniRule"/>
</dbReference>
<dbReference type="PIRSF" id="PIRSF006386">
    <property type="entry name" value="HCCAis_GSTk"/>
    <property type="match status" value="1"/>
</dbReference>
<keyword evidence="2 4" id="KW-0808">Transferase</keyword>
<dbReference type="GO" id="GO:0006749">
    <property type="term" value="P:glutathione metabolic process"/>
    <property type="evidence" value="ECO:0007669"/>
    <property type="project" value="TreeGrafter"/>
</dbReference>
<dbReference type="InterPro" id="IPR051924">
    <property type="entry name" value="GST_Kappa/NadH"/>
</dbReference>
<dbReference type="GO" id="GO:0005777">
    <property type="term" value="C:peroxisome"/>
    <property type="evidence" value="ECO:0007669"/>
    <property type="project" value="TreeGrafter"/>
</dbReference>
<comment type="catalytic activity">
    <reaction evidence="3 4">
        <text>RX + glutathione = an S-substituted glutathione + a halide anion + H(+)</text>
        <dbReference type="Rhea" id="RHEA:16437"/>
        <dbReference type="ChEBI" id="CHEBI:15378"/>
        <dbReference type="ChEBI" id="CHEBI:16042"/>
        <dbReference type="ChEBI" id="CHEBI:17792"/>
        <dbReference type="ChEBI" id="CHEBI:57925"/>
        <dbReference type="ChEBI" id="CHEBI:90779"/>
        <dbReference type="EC" id="2.5.1.18"/>
    </reaction>
</comment>
<dbReference type="EMBL" id="JABCIY010000155">
    <property type="protein sequence ID" value="KAF7191723.1"/>
    <property type="molecule type" value="Genomic_DNA"/>
</dbReference>
<comment type="caution">
    <text evidence="7">The sequence shown here is derived from an EMBL/GenBank/DDBJ whole genome shotgun (WGS) entry which is preliminary data.</text>
</comment>
<dbReference type="FunFam" id="3.40.30.10:FF:000096">
    <property type="entry name" value="Glutathione S-transferase kappa"/>
    <property type="match status" value="1"/>
</dbReference>
<evidence type="ECO:0000256" key="1">
    <source>
        <dbReference type="ARBA" id="ARBA00006494"/>
    </source>
</evidence>
<reference evidence="7" key="1">
    <citation type="submission" date="2020-04" db="EMBL/GenBank/DDBJ databases">
        <title>Draft genome resource of the tomato pathogen Pseudocercospora fuligena.</title>
        <authorList>
            <person name="Zaccaron A."/>
        </authorList>
    </citation>
    <scope>NUCLEOTIDE SEQUENCE</scope>
    <source>
        <strain evidence="7">PF001</strain>
    </source>
</reference>
<evidence type="ECO:0000256" key="5">
    <source>
        <dbReference type="PIRSR" id="PIRSR006386-1"/>
    </source>
</evidence>
<dbReference type="GO" id="GO:0005739">
    <property type="term" value="C:mitochondrion"/>
    <property type="evidence" value="ECO:0007669"/>
    <property type="project" value="TreeGrafter"/>
</dbReference>
<dbReference type="OrthoDB" id="4664297at2759"/>
<organism evidence="7 8">
    <name type="scientific">Pseudocercospora fuligena</name>
    <dbReference type="NCBI Taxonomy" id="685502"/>
    <lineage>
        <taxon>Eukaryota</taxon>
        <taxon>Fungi</taxon>
        <taxon>Dikarya</taxon>
        <taxon>Ascomycota</taxon>
        <taxon>Pezizomycotina</taxon>
        <taxon>Dothideomycetes</taxon>
        <taxon>Dothideomycetidae</taxon>
        <taxon>Mycosphaerellales</taxon>
        <taxon>Mycosphaerellaceae</taxon>
        <taxon>Pseudocercospora</taxon>
    </lineage>
</organism>
<dbReference type="Gene3D" id="3.40.30.10">
    <property type="entry name" value="Glutaredoxin"/>
    <property type="match status" value="1"/>
</dbReference>
<evidence type="ECO:0000256" key="2">
    <source>
        <dbReference type="ARBA" id="ARBA00022679"/>
    </source>
</evidence>
<feature type="active site" description="Nucleophile" evidence="5">
    <location>
        <position position="15"/>
    </location>
</feature>
<dbReference type="InterPro" id="IPR001853">
    <property type="entry name" value="DSBA-like_thioredoxin_dom"/>
</dbReference>
<dbReference type="EC" id="2.5.1.18" evidence="4"/>
<protein>
    <recommendedName>
        <fullName evidence="4">Glutathione S-transferase kappa</fullName>
        <ecNumber evidence="4">2.5.1.18</ecNumber>
    </recommendedName>
</protein>
<dbReference type="InterPro" id="IPR014440">
    <property type="entry name" value="HCCAis_GSTk"/>
</dbReference>
<gene>
    <name evidence="7" type="ORF">HII31_06768</name>
</gene>
<evidence type="ECO:0000256" key="3">
    <source>
        <dbReference type="ARBA" id="ARBA00047960"/>
    </source>
</evidence>
<dbReference type="PANTHER" id="PTHR42943:SF13">
    <property type="entry name" value="GLUTATHIONE S-TRANSFERASE KAPPA-RELATED"/>
    <property type="match status" value="1"/>
</dbReference>